<organism evidence="1 2">
    <name type="scientific">Candidatus Sulfuritelmatomonas gaucii</name>
    <dbReference type="NCBI Taxonomy" id="2043161"/>
    <lineage>
        <taxon>Bacteria</taxon>
        <taxon>Pseudomonadati</taxon>
        <taxon>Acidobacteriota</taxon>
        <taxon>Terriglobia</taxon>
        <taxon>Terriglobales</taxon>
        <taxon>Acidobacteriaceae</taxon>
        <taxon>Candidatus Sulfuritelmatomonas</taxon>
    </lineage>
</organism>
<name>A0A2N9L657_9BACT</name>
<reference evidence="2" key="1">
    <citation type="submission" date="2018-02" db="EMBL/GenBank/DDBJ databases">
        <authorList>
            <person name="Hausmann B."/>
        </authorList>
    </citation>
    <scope>NUCLEOTIDE SEQUENCE [LARGE SCALE GENOMIC DNA]</scope>
    <source>
        <strain evidence="2">Peat soil MAG SbA5</strain>
    </source>
</reference>
<sequence length="150" mass="16422">MGRPERELFNKWVSPQAGYRRRVKRCHATYIANAAVLSIASAQATPLPRTLISTTASAGHSASGLIPLLENTRGRNIGRAELLIWYDGARGDNAVLPTFGLSNGRDDTLGPSFDAYRQYLNPDESRSITTLPANGLWIVIEVHYAVASLR</sequence>
<dbReference type="Proteomes" id="UP000239735">
    <property type="component" value="Unassembled WGS sequence"/>
</dbReference>
<dbReference type="EMBL" id="OKRB01000072">
    <property type="protein sequence ID" value="SPE18731.1"/>
    <property type="molecule type" value="Genomic_DNA"/>
</dbReference>
<gene>
    <name evidence="1" type="ORF">SBA5_170004</name>
</gene>
<dbReference type="AlphaFoldDB" id="A0A2N9L657"/>
<evidence type="ECO:0000313" key="1">
    <source>
        <dbReference type="EMBL" id="SPE18731.1"/>
    </source>
</evidence>
<evidence type="ECO:0000313" key="2">
    <source>
        <dbReference type="Proteomes" id="UP000239735"/>
    </source>
</evidence>
<accession>A0A2N9L657</accession>
<protein>
    <submittedName>
        <fullName evidence="1">Uncharacterized protein</fullName>
    </submittedName>
</protein>
<proteinExistence type="predicted"/>